<reference evidence="1" key="8">
    <citation type="journal article" date="2005" name="Science">
        <title>Antisense Transcription in the Mammalian Transcriptome.</title>
        <authorList>
            <consortium name="RIKEN Genome Exploration Research Group and Genome Science Group (Genome Network Project Core Group) and the FANTOM Consortium"/>
        </authorList>
    </citation>
    <scope>NUCLEOTIDE SEQUENCE</scope>
    <source>
        <strain evidence="1">C57BL/6J</strain>
        <tissue evidence="1">In vitro fertilized eggs</tissue>
    </source>
</reference>
<reference evidence="1" key="2">
    <citation type="journal article" date="2000" name="Genome Res.">
        <title>Normalization and subtraction of cap-trapper-selected cDNAs to prepare full-length cDNA libraries for rapid discovery of new genes.</title>
        <authorList>
            <person name="Carninci P."/>
            <person name="Shibata Y."/>
            <person name="Hayatsu N."/>
            <person name="Sugahara Y."/>
            <person name="Shibata K."/>
            <person name="Itoh M."/>
            <person name="Konno H."/>
            <person name="Okazaki Y."/>
            <person name="Muramatsu M."/>
            <person name="Hayashizaki Y."/>
        </authorList>
    </citation>
    <scope>NUCLEOTIDE SEQUENCE</scope>
    <source>
        <strain evidence="1">C57BL/6J</strain>
        <tissue evidence="1">In vitro fertilized eggs</tissue>
    </source>
</reference>
<accession>Q3UX94</accession>
<dbReference type="AGR" id="MGI:3641991"/>
<organism evidence="1">
    <name type="scientific">Mus musculus</name>
    <name type="common">Mouse</name>
    <dbReference type="NCBI Taxonomy" id="10090"/>
    <lineage>
        <taxon>Eukaryota</taxon>
        <taxon>Metazoa</taxon>
        <taxon>Chordata</taxon>
        <taxon>Craniata</taxon>
        <taxon>Vertebrata</taxon>
        <taxon>Euteleostomi</taxon>
        <taxon>Mammalia</taxon>
        <taxon>Eutheria</taxon>
        <taxon>Euarchontoglires</taxon>
        <taxon>Glires</taxon>
        <taxon>Rodentia</taxon>
        <taxon>Myomorpha</taxon>
        <taxon>Muroidea</taxon>
        <taxon>Muridae</taxon>
        <taxon>Murinae</taxon>
        <taxon>Mus</taxon>
        <taxon>Mus</taxon>
    </lineage>
</organism>
<reference evidence="1" key="7">
    <citation type="journal article" date="2005" name="Science">
        <title>The Transcriptional Landscape of the Mammalian Genome.</title>
        <authorList>
            <consortium name="The FANTOM Consortium"/>
            <consortium name="Riken Genome Exploration Research Group and Genome Science Group (Genome Network Project Core Group)"/>
        </authorList>
    </citation>
    <scope>NUCLEOTIDE SEQUENCE</scope>
    <source>
        <strain evidence="1">C57BL/6J</strain>
        <tissue evidence="1">In vitro fertilized eggs</tissue>
    </source>
</reference>
<proteinExistence type="evidence at transcript level"/>
<reference evidence="1" key="1">
    <citation type="journal article" date="1999" name="Methods Enzymol.">
        <title>High-efficiency full-length cDNA cloning.</title>
        <authorList>
            <person name="Carninci P."/>
            <person name="Hayashizaki Y."/>
        </authorList>
    </citation>
    <scope>NUCLEOTIDE SEQUENCE</scope>
    <source>
        <strain evidence="1">C57BL/6J</strain>
        <tissue evidence="1">In vitro fertilized eggs</tissue>
    </source>
</reference>
<reference evidence="1" key="3">
    <citation type="journal article" date="2000" name="Genome Res.">
        <title>RIKEN integrated sequence analysis (RISA) system--384-format sequencing pipeline with 384 multicapillary sequencer.</title>
        <authorList>
            <person name="Shibata K."/>
            <person name="Itoh M."/>
            <person name="Aizawa K."/>
            <person name="Nagaoka S."/>
            <person name="Sasaki N."/>
            <person name="Carninci P."/>
            <person name="Konno H."/>
            <person name="Akiyama J."/>
            <person name="Nishi K."/>
            <person name="Kitsunai T."/>
            <person name="Tashiro H."/>
            <person name="Itoh M."/>
            <person name="Sumi N."/>
            <person name="Ishii Y."/>
            <person name="Nakamura S."/>
            <person name="Hazama M."/>
            <person name="Nishine T."/>
            <person name="Harada A."/>
            <person name="Yamamoto R."/>
            <person name="Matsumoto H."/>
            <person name="Sakaguchi S."/>
            <person name="Ikegami T."/>
            <person name="Kashiwagi K."/>
            <person name="Fujiwake S."/>
            <person name="Inoue K."/>
            <person name="Togawa Y."/>
            <person name="Izawa M."/>
            <person name="Ohara E."/>
            <person name="Watahiki M."/>
            <person name="Yoneda Y."/>
            <person name="Ishikawa T."/>
            <person name="Ozawa K."/>
            <person name="Tanaka T."/>
            <person name="Matsuura S."/>
            <person name="Kawai J."/>
            <person name="Okazaki Y."/>
            <person name="Muramatsu M."/>
            <person name="Inoue Y."/>
            <person name="Kira A."/>
            <person name="Hayashizaki Y."/>
        </authorList>
    </citation>
    <scope>NUCLEOTIDE SEQUENCE</scope>
    <source>
        <strain evidence="1">C57BL/6J</strain>
        <tissue evidence="1">In vitro fertilized eggs</tissue>
    </source>
</reference>
<reference evidence="1" key="5">
    <citation type="journal article" date="2002" name="Nature">
        <title>Analysis of the mouse transcriptome based on functional annotation of 60,770 full-length cDNAs.</title>
        <authorList>
            <consortium name="The FANTOM Consortium and the RIKEN Genome Exploration Research Group Phase I and II Team"/>
        </authorList>
    </citation>
    <scope>NUCLEOTIDE SEQUENCE</scope>
    <source>
        <strain evidence="1">C57BL/6J</strain>
        <tissue evidence="1">In vitro fertilized eggs</tissue>
    </source>
</reference>
<evidence type="ECO:0000313" key="1">
    <source>
        <dbReference type="EMBL" id="BAE22669.1"/>
    </source>
</evidence>
<gene>
    <name evidence="2" type="primary">Gm10466</name>
</gene>
<evidence type="ECO:0000313" key="2">
    <source>
        <dbReference type="MGI" id="MGI:3641991"/>
    </source>
</evidence>
<name>Q3UX94_MOUSE</name>
<sequence length="132" mass="15195">MEYYHRKNNYVSSLLLVENDLRSSNLKQYTIIISVFASQRSGNTSWRAPKQGLVDLQSQCQREGVPGVWQNPVACICVASLSVALKSHSLPFAMSIRIGMVRRACHRRQQSRLNMLWYCWHQQSLMGFFLTA</sequence>
<protein>
    <submittedName>
        <fullName evidence="1">Uncharacterized protein</fullName>
    </submittedName>
</protein>
<dbReference type="EMBL" id="AK135806">
    <property type="protein sequence ID" value="BAE22669.1"/>
    <property type="molecule type" value="mRNA"/>
</dbReference>
<reference evidence="1" key="6">
    <citation type="submission" date="2004-03" db="EMBL/GenBank/DDBJ databases">
        <authorList>
            <person name="Arakawa T."/>
            <person name="Carninci P."/>
            <person name="Fukuda S."/>
            <person name="Hashizume W."/>
            <person name="Hayashida K."/>
            <person name="Hori F."/>
            <person name="Iida J."/>
            <person name="Imamura K."/>
            <person name="Imotani K."/>
            <person name="Itoh M."/>
            <person name="Kanagawa S."/>
            <person name="Kawai J."/>
            <person name="Kojima M."/>
            <person name="Konno H."/>
            <person name="Murata M."/>
            <person name="Nakamura M."/>
            <person name="Ninomiya N."/>
            <person name="Nishiyori H."/>
            <person name="Nomura K."/>
            <person name="Ohno M."/>
            <person name="Sakazume N."/>
            <person name="Sano H."/>
            <person name="Sasaki D."/>
            <person name="Shibata K."/>
            <person name="Shiraki T."/>
            <person name="Tagami M."/>
            <person name="Tagami Y."/>
            <person name="Waki K."/>
            <person name="Watahiki A."/>
            <person name="Muramatsu M."/>
            <person name="Hayashizaki Y."/>
        </authorList>
    </citation>
    <scope>NUCLEOTIDE SEQUENCE</scope>
    <source>
        <strain evidence="1">C57BL/6J</strain>
        <tissue evidence="1">In vitro fertilized eggs</tissue>
    </source>
</reference>
<dbReference type="AlphaFoldDB" id="Q3UX94"/>
<dbReference type="MGI" id="MGI:3641991">
    <property type="gene designation" value="Gm10466"/>
</dbReference>
<reference evidence="1" key="4">
    <citation type="journal article" date="2001" name="Nature">
        <title>Functional annotation of a full-length mouse cDNA collection.</title>
        <authorList>
            <consortium name="The RIKEN Genome Exploration Research Group Phase II Team and the FANTOM Consortium"/>
        </authorList>
    </citation>
    <scope>NUCLEOTIDE SEQUENCE</scope>
    <source>
        <strain evidence="1">C57BL/6J</strain>
        <tissue evidence="1">In vitro fertilized eggs</tissue>
    </source>
</reference>